<feature type="compositionally biased region" description="Polar residues" evidence="1">
    <location>
        <begin position="50"/>
        <end position="59"/>
    </location>
</feature>
<dbReference type="EMBL" id="QKRW01000033">
    <property type="protein sequence ID" value="RAL61229.1"/>
    <property type="molecule type" value="Genomic_DNA"/>
</dbReference>
<dbReference type="OrthoDB" id="4062651at2759"/>
<reference evidence="2 3" key="1">
    <citation type="submission" date="2018-06" db="EMBL/GenBank/DDBJ databases">
        <title>Genome Sequence of the Brown Rot Fungal Pathogen Monilinia fructigena.</title>
        <authorList>
            <person name="Landi L."/>
            <person name="De Miccolis Angelini R.M."/>
            <person name="Pollastro S."/>
            <person name="Abate D."/>
            <person name="Faretra F."/>
            <person name="Romanazzi G."/>
        </authorList>
    </citation>
    <scope>NUCLEOTIDE SEQUENCE [LARGE SCALE GENOMIC DNA]</scope>
    <source>
        <strain evidence="2 3">Mfrg269</strain>
    </source>
</reference>
<evidence type="ECO:0000313" key="3">
    <source>
        <dbReference type="Proteomes" id="UP000249056"/>
    </source>
</evidence>
<proteinExistence type="predicted"/>
<keyword evidence="3" id="KW-1185">Reference proteome</keyword>
<dbReference type="Proteomes" id="UP000249056">
    <property type="component" value="Unassembled WGS sequence"/>
</dbReference>
<gene>
    <name evidence="2" type="ORF">DID88_010308</name>
</gene>
<evidence type="ECO:0008006" key="4">
    <source>
        <dbReference type="Google" id="ProtNLM"/>
    </source>
</evidence>
<feature type="region of interest" description="Disordered" evidence="1">
    <location>
        <begin position="1"/>
        <end position="81"/>
    </location>
</feature>
<feature type="compositionally biased region" description="Basic residues" evidence="1">
    <location>
        <begin position="10"/>
        <end position="20"/>
    </location>
</feature>
<accession>A0A395ISA4</accession>
<dbReference type="AlphaFoldDB" id="A0A395ISA4"/>
<comment type="caution">
    <text evidence="2">The sequence shown here is derived from an EMBL/GenBank/DDBJ whole genome shotgun (WGS) entry which is preliminary data.</text>
</comment>
<evidence type="ECO:0000256" key="1">
    <source>
        <dbReference type="SAM" id="MobiDB-lite"/>
    </source>
</evidence>
<protein>
    <recommendedName>
        <fullName evidence="4">C2H2-type domain-containing protein</fullName>
    </recommendedName>
</protein>
<evidence type="ECO:0000313" key="2">
    <source>
        <dbReference type="EMBL" id="RAL61229.1"/>
    </source>
</evidence>
<sequence length="188" mass="21093">MTGMALSLHQNRKWTGRARRTVAPQAITKGTDGRKETETESNKESKAARPTSNDAPVSESSKENSTHITHSQSPSPSQSLSDDYTISYPCHIRTCPEYQKWLLLSQQALMRHYVNVHGEAYHLCDYSSCQSQIGTATSSGSKIRFLRSDFRASKAEYKAHLRNFHKEDIGLSSKLSSEENRLACDVQI</sequence>
<feature type="compositionally biased region" description="Low complexity" evidence="1">
    <location>
        <begin position="66"/>
        <end position="81"/>
    </location>
</feature>
<name>A0A395ISA4_9HELO</name>
<organism evidence="2 3">
    <name type="scientific">Monilinia fructigena</name>
    <dbReference type="NCBI Taxonomy" id="38457"/>
    <lineage>
        <taxon>Eukaryota</taxon>
        <taxon>Fungi</taxon>
        <taxon>Dikarya</taxon>
        <taxon>Ascomycota</taxon>
        <taxon>Pezizomycotina</taxon>
        <taxon>Leotiomycetes</taxon>
        <taxon>Helotiales</taxon>
        <taxon>Sclerotiniaceae</taxon>
        <taxon>Monilinia</taxon>
    </lineage>
</organism>
<feature type="compositionally biased region" description="Basic and acidic residues" evidence="1">
    <location>
        <begin position="31"/>
        <end position="47"/>
    </location>
</feature>